<dbReference type="PANTHER" id="PTHR23512">
    <property type="entry name" value="MAJOR FACILITATOR SUPERFAMILY DOMAIN-CONTAINING PROTEIN 1"/>
    <property type="match status" value="1"/>
</dbReference>
<comment type="subcellular location">
    <subcellularLocation>
        <location evidence="1">Lysosome membrane</location>
        <topology evidence="1">Multi-pass membrane protein</topology>
    </subcellularLocation>
</comment>
<evidence type="ECO:0000256" key="20">
    <source>
        <dbReference type="ARBA" id="ARBA00044924"/>
    </source>
</evidence>
<evidence type="ECO:0000256" key="15">
    <source>
        <dbReference type="ARBA" id="ARBA00044899"/>
    </source>
</evidence>
<feature type="transmembrane region" description="Helical" evidence="25">
    <location>
        <begin position="172"/>
        <end position="190"/>
    </location>
</feature>
<keyword evidence="5 25" id="KW-1133">Transmembrane helix</keyword>
<dbReference type="GO" id="GO:0022857">
    <property type="term" value="F:transmembrane transporter activity"/>
    <property type="evidence" value="ECO:0007669"/>
    <property type="project" value="InterPro"/>
</dbReference>
<evidence type="ECO:0000259" key="26">
    <source>
        <dbReference type="PROSITE" id="PS50850"/>
    </source>
</evidence>
<feature type="transmembrane region" description="Helical" evidence="25">
    <location>
        <begin position="85"/>
        <end position="105"/>
    </location>
</feature>
<feature type="transmembrane region" description="Helical" evidence="25">
    <location>
        <begin position="296"/>
        <end position="315"/>
    </location>
</feature>
<comment type="catalytic activity">
    <reaction evidence="11">
        <text>L-alpha-aminoacyl-L-histidine(out) = L-alpha-aminoacyl-L-histidine(in)</text>
        <dbReference type="Rhea" id="RHEA:79375"/>
        <dbReference type="ChEBI" id="CHEBI:229967"/>
    </reaction>
</comment>
<comment type="catalytic activity">
    <reaction evidence="17">
        <text>L-arginyl-glycine(out) = L-arginyl-glycine(in)</text>
        <dbReference type="Rhea" id="RHEA:79391"/>
        <dbReference type="ChEBI" id="CHEBI:229955"/>
    </reaction>
</comment>
<comment type="catalytic activity">
    <reaction evidence="9">
        <text>L-histidyl-glycine(out) = L-histidyl-glycine(in)</text>
        <dbReference type="Rhea" id="RHEA:79395"/>
        <dbReference type="ChEBI" id="CHEBI:229957"/>
    </reaction>
</comment>
<dbReference type="GO" id="GO:0005765">
    <property type="term" value="C:lysosomal membrane"/>
    <property type="evidence" value="ECO:0007669"/>
    <property type="project" value="UniProtKB-SubCell"/>
</dbReference>
<comment type="subunit">
    <text evidence="24">Homodimer. Interacts with lysosomal protein GLMP (via lumenal domain); the interaction starts while both proteins are still in the endoplasmic reticulum and is required for stabilization of MFSD1 in lysosomes but has no direct effect on its targeting to lysosomes or transporter activity.</text>
</comment>
<evidence type="ECO:0000256" key="3">
    <source>
        <dbReference type="ARBA" id="ARBA00022448"/>
    </source>
</evidence>
<feature type="transmembrane region" description="Helical" evidence="25">
    <location>
        <begin position="399"/>
        <end position="422"/>
    </location>
</feature>
<protein>
    <recommendedName>
        <fullName evidence="21">Lysosomal dipeptide transporter MFSD1</fullName>
    </recommendedName>
    <alternativeName>
        <fullName evidence="22">Major facilitator superfamily domain-containing protein 1</fullName>
    </alternativeName>
</protein>
<comment type="catalytic activity">
    <reaction evidence="15">
        <text>L-arginyl-L-alpha-amino acid(out) = L-arginyl-L-alpha-amino acid(in)</text>
        <dbReference type="Rhea" id="RHEA:79371"/>
        <dbReference type="ChEBI" id="CHEBI:84315"/>
    </reaction>
</comment>
<comment type="catalytic activity">
    <reaction evidence="10">
        <text>L-alpha-aminoacyl-L-arginine(out) = L-alpha-aminoacyl-L-arginine(in)</text>
        <dbReference type="Rhea" id="RHEA:79367"/>
        <dbReference type="ChEBI" id="CHEBI:229968"/>
    </reaction>
</comment>
<feature type="transmembrane region" description="Helical" evidence="25">
    <location>
        <begin position="111"/>
        <end position="129"/>
    </location>
</feature>
<keyword evidence="28" id="KW-1185">Reference proteome</keyword>
<evidence type="ECO:0000256" key="7">
    <source>
        <dbReference type="ARBA" id="ARBA00023228"/>
    </source>
</evidence>
<evidence type="ECO:0000256" key="10">
    <source>
        <dbReference type="ARBA" id="ARBA00044881"/>
    </source>
</evidence>
<dbReference type="PANTHER" id="PTHR23512:SF3">
    <property type="entry name" value="MAJOR FACILITATOR SUPERFAMILY DOMAIN-CONTAINING PROTEIN 1"/>
    <property type="match status" value="1"/>
</dbReference>
<feature type="transmembrane region" description="Helical" evidence="25">
    <location>
        <begin position="356"/>
        <end position="379"/>
    </location>
</feature>
<feature type="domain" description="Major facilitator superfamily (MFS) profile" evidence="26">
    <location>
        <begin position="14"/>
        <end position="425"/>
    </location>
</feature>
<comment type="catalytic activity">
    <reaction evidence="19">
        <text>L-alanyl-L-lysine(out) = L-alanyl-L-lysine(in)</text>
        <dbReference type="Rhea" id="RHEA:79415"/>
        <dbReference type="ChEBI" id="CHEBI:192470"/>
    </reaction>
</comment>
<dbReference type="InterPro" id="IPR011701">
    <property type="entry name" value="MFS"/>
</dbReference>
<dbReference type="InterPro" id="IPR020846">
    <property type="entry name" value="MFS_dom"/>
</dbReference>
<comment type="caution">
    <text evidence="27">The sequence shown here is derived from an EMBL/GenBank/DDBJ whole genome shotgun (WGS) entry which is preliminary data.</text>
</comment>
<evidence type="ECO:0000256" key="12">
    <source>
        <dbReference type="ARBA" id="ARBA00044891"/>
    </source>
</evidence>
<evidence type="ECO:0000256" key="24">
    <source>
        <dbReference type="ARBA" id="ARBA00046376"/>
    </source>
</evidence>
<comment type="catalytic activity">
    <reaction evidence="13">
        <text>L-alpha-aminoacyl-L-lysine(out) = L-alpha-aminoacyl-L-lysine(in)</text>
        <dbReference type="Rhea" id="RHEA:79383"/>
        <dbReference type="ChEBI" id="CHEBI:229966"/>
    </reaction>
</comment>
<evidence type="ECO:0000256" key="13">
    <source>
        <dbReference type="ARBA" id="ARBA00044893"/>
    </source>
</evidence>
<dbReference type="Proteomes" id="UP001500420">
    <property type="component" value="Unassembled WGS sequence"/>
</dbReference>
<feature type="transmembrane region" description="Helical" evidence="25">
    <location>
        <begin position="321"/>
        <end position="344"/>
    </location>
</feature>
<dbReference type="InterPro" id="IPR036259">
    <property type="entry name" value="MFS_trans_sf"/>
</dbReference>
<keyword evidence="6 25" id="KW-0472">Membrane</keyword>
<organism evidence="27 28">
    <name type="scientific">Natronoarchaeum mannanilyticum</name>
    <dbReference type="NCBI Taxonomy" id="926360"/>
    <lineage>
        <taxon>Archaea</taxon>
        <taxon>Methanobacteriati</taxon>
        <taxon>Methanobacteriota</taxon>
        <taxon>Stenosarchaea group</taxon>
        <taxon>Halobacteria</taxon>
        <taxon>Halobacteriales</taxon>
        <taxon>Natronoarchaeaceae</taxon>
    </lineage>
</organism>
<evidence type="ECO:0000256" key="2">
    <source>
        <dbReference type="ARBA" id="ARBA00008335"/>
    </source>
</evidence>
<dbReference type="RefSeq" id="WP_343775781.1">
    <property type="nucleotide sequence ID" value="NZ_BAAADV010000008.1"/>
</dbReference>
<dbReference type="Gene3D" id="1.20.1250.20">
    <property type="entry name" value="MFS general substrate transporter like domains"/>
    <property type="match status" value="2"/>
</dbReference>
<feature type="transmembrane region" description="Helical" evidence="25">
    <location>
        <begin position="268"/>
        <end position="287"/>
    </location>
</feature>
<sequence length="431" mass="45695">MFRSIWTDPTKRRWVGWAALAGAFVVVNFHRVSTGVLADTLARTFDTTGAELGLLHSAFFYVYAPMQVFAGVLADRMGTRRVATVGSAVMGVGVVAFAVSPSYLVGFVSRLLIGLGGGVVYIATLRYCANWYRDDEFATVTGLTLSASAVGGLLATTPLAVLVAAVGWRDGLLGVGLLGFVLTGAVLALVRDTPAAADLPPVEGAPEAAEQTLSDVLAGVRAVFARRDTWIMGWMLFFAIGMNFTVMGLWGVPYVVQAYDVSVQTASLYTLVGNAGLVVGSPILGWLSDRLKERTGLILSVAVVYFLAYASIVALGTPPLWYVGAVFFLVMFLLGGFTLSYTVIKERHVAERSGTATGTVNGMGFLGAAVLPGVMGWVLDVFWTGETVAGSRVYTLFGYRVAFGVAAASGLVALGCATWLHLRAREQPRLD</sequence>
<evidence type="ECO:0000256" key="4">
    <source>
        <dbReference type="ARBA" id="ARBA00022692"/>
    </source>
</evidence>
<evidence type="ECO:0000256" key="18">
    <source>
        <dbReference type="ARBA" id="ARBA00044912"/>
    </source>
</evidence>
<evidence type="ECO:0000256" key="1">
    <source>
        <dbReference type="ARBA" id="ARBA00004155"/>
    </source>
</evidence>
<keyword evidence="4 25" id="KW-0812">Transmembrane</keyword>
<dbReference type="AlphaFoldDB" id="A0AAV3TEJ4"/>
<feature type="transmembrane region" description="Helical" evidence="25">
    <location>
        <begin position="141"/>
        <end position="166"/>
    </location>
</feature>
<comment type="catalytic activity">
    <reaction evidence="12">
        <text>L-lysyl-L-alpha-amino acid(out) = L-lysyl-L-alpha-amino acid(in)</text>
        <dbReference type="Rhea" id="RHEA:79387"/>
        <dbReference type="ChEBI" id="CHEBI:229965"/>
    </reaction>
</comment>
<proteinExistence type="inferred from homology"/>
<name>A0AAV3TEJ4_9EURY</name>
<comment type="similarity">
    <text evidence="2">Belongs to the major facilitator superfamily.</text>
</comment>
<evidence type="ECO:0000256" key="11">
    <source>
        <dbReference type="ARBA" id="ARBA00044884"/>
    </source>
</evidence>
<evidence type="ECO:0000256" key="9">
    <source>
        <dbReference type="ARBA" id="ARBA00044878"/>
    </source>
</evidence>
<dbReference type="EMBL" id="BAAADV010000008">
    <property type="protein sequence ID" value="GAA0682467.1"/>
    <property type="molecule type" value="Genomic_DNA"/>
</dbReference>
<dbReference type="Pfam" id="PF07690">
    <property type="entry name" value="MFS_1"/>
    <property type="match status" value="1"/>
</dbReference>
<comment type="catalytic activity">
    <reaction evidence="8">
        <text>L-lysyl-L-alanine(out) = L-lysyl-L-alanine(in)</text>
        <dbReference type="Rhea" id="RHEA:79399"/>
        <dbReference type="ChEBI" id="CHEBI:229954"/>
    </reaction>
</comment>
<keyword evidence="7" id="KW-0458">Lysosome</keyword>
<evidence type="ECO:0000256" key="21">
    <source>
        <dbReference type="ARBA" id="ARBA00044985"/>
    </source>
</evidence>
<evidence type="ECO:0000256" key="8">
    <source>
        <dbReference type="ARBA" id="ARBA00044876"/>
    </source>
</evidence>
<evidence type="ECO:0000313" key="27">
    <source>
        <dbReference type="EMBL" id="GAA0682467.1"/>
    </source>
</evidence>
<evidence type="ECO:0000256" key="16">
    <source>
        <dbReference type="ARBA" id="ARBA00044900"/>
    </source>
</evidence>
<evidence type="ECO:0000256" key="19">
    <source>
        <dbReference type="ARBA" id="ARBA00044919"/>
    </source>
</evidence>
<comment type="catalytic activity">
    <reaction evidence="14">
        <text>L-aspartyl-L-lysine(out) = L-aspartyl-L-lysine(in)</text>
        <dbReference type="Rhea" id="RHEA:79411"/>
        <dbReference type="ChEBI" id="CHEBI:229953"/>
    </reaction>
</comment>
<reference evidence="27 28" key="1">
    <citation type="journal article" date="2019" name="Int. J. Syst. Evol. Microbiol.">
        <title>The Global Catalogue of Microorganisms (GCM) 10K type strain sequencing project: providing services to taxonomists for standard genome sequencing and annotation.</title>
        <authorList>
            <consortium name="The Broad Institute Genomics Platform"/>
            <consortium name="The Broad Institute Genome Sequencing Center for Infectious Disease"/>
            <person name="Wu L."/>
            <person name="Ma J."/>
        </authorList>
    </citation>
    <scope>NUCLEOTIDE SEQUENCE [LARGE SCALE GENOMIC DNA]</scope>
    <source>
        <strain evidence="27 28">JCM 16328</strain>
    </source>
</reference>
<evidence type="ECO:0000256" key="25">
    <source>
        <dbReference type="SAM" id="Phobius"/>
    </source>
</evidence>
<feature type="transmembrane region" description="Helical" evidence="25">
    <location>
        <begin position="54"/>
        <end position="73"/>
    </location>
</feature>
<comment type="catalytic activity">
    <reaction evidence="16">
        <text>L-lysyl-L-lysine(out) = L-lysyl-L-lysine(in)</text>
        <dbReference type="Rhea" id="RHEA:79403"/>
        <dbReference type="ChEBI" id="CHEBI:229956"/>
    </reaction>
</comment>
<keyword evidence="3" id="KW-0813">Transport</keyword>
<feature type="transmembrane region" description="Helical" evidence="25">
    <location>
        <begin position="231"/>
        <end position="256"/>
    </location>
</feature>
<evidence type="ECO:0000256" key="22">
    <source>
        <dbReference type="ARBA" id="ARBA00045018"/>
    </source>
</evidence>
<comment type="catalytic activity">
    <reaction evidence="20">
        <text>L-lysyl-glycine(out) = L-lysyl-glycine(in)</text>
        <dbReference type="Rhea" id="RHEA:79407"/>
        <dbReference type="ChEBI" id="CHEBI:191202"/>
    </reaction>
</comment>
<evidence type="ECO:0000256" key="14">
    <source>
        <dbReference type="ARBA" id="ARBA00044898"/>
    </source>
</evidence>
<gene>
    <name evidence="27" type="ORF">GCM10009020_34640</name>
</gene>
<evidence type="ECO:0000256" key="17">
    <source>
        <dbReference type="ARBA" id="ARBA00044903"/>
    </source>
</evidence>
<evidence type="ECO:0000313" key="28">
    <source>
        <dbReference type="Proteomes" id="UP001500420"/>
    </source>
</evidence>
<evidence type="ECO:0000256" key="5">
    <source>
        <dbReference type="ARBA" id="ARBA00022989"/>
    </source>
</evidence>
<evidence type="ECO:0000256" key="23">
    <source>
        <dbReference type="ARBA" id="ARBA00045709"/>
    </source>
</evidence>
<dbReference type="InterPro" id="IPR052187">
    <property type="entry name" value="MFSD1"/>
</dbReference>
<dbReference type="SUPFAM" id="SSF103473">
    <property type="entry name" value="MFS general substrate transporter"/>
    <property type="match status" value="1"/>
</dbReference>
<accession>A0AAV3TEJ4</accession>
<comment type="catalytic activity">
    <reaction evidence="18">
        <text>L-histidyl-L-alpha-amino acid(out) = L-histidyl-L-alpha-amino acid(in)</text>
        <dbReference type="Rhea" id="RHEA:79379"/>
        <dbReference type="ChEBI" id="CHEBI:229964"/>
    </reaction>
</comment>
<comment type="function">
    <text evidence="23">Lysosomal dipeptide uniporter that selectively exports lysine, arginine or histidine-containing dipeptides with a net positive charge from the lysosome lumen into the cytosol. Could play a role in a specific type of protein O-glycosylation indirectly regulating macrophages migration and tissue invasion. Also essential for liver homeostasis.</text>
</comment>
<dbReference type="PROSITE" id="PS50850">
    <property type="entry name" value="MFS"/>
    <property type="match status" value="1"/>
</dbReference>
<evidence type="ECO:0000256" key="6">
    <source>
        <dbReference type="ARBA" id="ARBA00023136"/>
    </source>
</evidence>